<comment type="similarity">
    <text evidence="3">In the C-terminal section; belongs to the pectinesterase family.</text>
</comment>
<accession>A0AAV7FI15</accession>
<comment type="function">
    <text evidence="10">Acts in the modification of cell walls via demethylesterification of cell wall pectin.</text>
</comment>
<evidence type="ECO:0000256" key="5">
    <source>
        <dbReference type="ARBA" id="ARBA00022801"/>
    </source>
</evidence>
<organism evidence="15 16">
    <name type="scientific">Aristolochia fimbriata</name>
    <name type="common">White veined hardy Dutchman's pipe vine</name>
    <dbReference type="NCBI Taxonomy" id="158543"/>
    <lineage>
        <taxon>Eukaryota</taxon>
        <taxon>Viridiplantae</taxon>
        <taxon>Streptophyta</taxon>
        <taxon>Embryophyta</taxon>
        <taxon>Tracheophyta</taxon>
        <taxon>Spermatophyta</taxon>
        <taxon>Magnoliopsida</taxon>
        <taxon>Magnoliidae</taxon>
        <taxon>Piperales</taxon>
        <taxon>Aristolochiaceae</taxon>
        <taxon>Aristolochia</taxon>
    </lineage>
</organism>
<dbReference type="AlphaFoldDB" id="A0AAV7FI15"/>
<keyword evidence="16" id="KW-1185">Reference proteome</keyword>
<evidence type="ECO:0000256" key="1">
    <source>
        <dbReference type="ARBA" id="ARBA00005184"/>
    </source>
</evidence>
<comment type="pathway">
    <text evidence="1 12">Glycan metabolism; pectin degradation; 2-dehydro-3-deoxy-D-gluconate from pectin: step 1/5.</text>
</comment>
<dbReference type="InterPro" id="IPR033131">
    <property type="entry name" value="Pectinesterase_Asp_AS"/>
</dbReference>
<dbReference type="GO" id="GO:0045490">
    <property type="term" value="P:pectin catabolic process"/>
    <property type="evidence" value="ECO:0007669"/>
    <property type="project" value="UniProtKB-UniRule"/>
</dbReference>
<comment type="caution">
    <text evidence="15">The sequence shown here is derived from an EMBL/GenBank/DDBJ whole genome shotgun (WGS) entry which is preliminary data.</text>
</comment>
<dbReference type="Proteomes" id="UP000825729">
    <property type="component" value="Unassembled WGS sequence"/>
</dbReference>
<dbReference type="CDD" id="cd15798">
    <property type="entry name" value="PMEI-like_3"/>
    <property type="match status" value="1"/>
</dbReference>
<keyword evidence="8" id="KW-0325">Glycoprotein</keyword>
<dbReference type="PANTHER" id="PTHR31707">
    <property type="entry name" value="PECTINESTERASE"/>
    <property type="match status" value="1"/>
</dbReference>
<dbReference type="InterPro" id="IPR012334">
    <property type="entry name" value="Pectin_lyas_fold"/>
</dbReference>
<evidence type="ECO:0000256" key="13">
    <source>
        <dbReference type="SAM" id="Phobius"/>
    </source>
</evidence>
<feature type="active site" evidence="11">
    <location>
        <position position="419"/>
    </location>
</feature>
<dbReference type="Gene3D" id="2.160.20.10">
    <property type="entry name" value="Single-stranded right-handed beta-helix, Pectin lyase-like"/>
    <property type="match status" value="1"/>
</dbReference>
<evidence type="ECO:0000256" key="10">
    <source>
        <dbReference type="ARBA" id="ARBA00057335"/>
    </source>
</evidence>
<dbReference type="NCBIfam" id="TIGR01614">
    <property type="entry name" value="PME_inhib"/>
    <property type="match status" value="1"/>
</dbReference>
<evidence type="ECO:0000256" key="8">
    <source>
        <dbReference type="ARBA" id="ARBA00023180"/>
    </source>
</evidence>
<dbReference type="GO" id="GO:0004857">
    <property type="term" value="F:enzyme inhibitor activity"/>
    <property type="evidence" value="ECO:0007669"/>
    <property type="project" value="InterPro"/>
</dbReference>
<dbReference type="Pfam" id="PF01095">
    <property type="entry name" value="Pectinesterase"/>
    <property type="match status" value="1"/>
</dbReference>
<evidence type="ECO:0000256" key="3">
    <source>
        <dbReference type="ARBA" id="ARBA00007786"/>
    </source>
</evidence>
<gene>
    <name evidence="15" type="ORF">H6P81_004456</name>
</gene>
<dbReference type="FunFam" id="2.160.20.10:FF:000001">
    <property type="entry name" value="Pectinesterase"/>
    <property type="match status" value="1"/>
</dbReference>
<evidence type="ECO:0000256" key="7">
    <source>
        <dbReference type="ARBA" id="ARBA00023157"/>
    </source>
</evidence>
<dbReference type="Pfam" id="PF04043">
    <property type="entry name" value="PMEI"/>
    <property type="match status" value="1"/>
</dbReference>
<evidence type="ECO:0000313" key="15">
    <source>
        <dbReference type="EMBL" id="KAG9459948.1"/>
    </source>
</evidence>
<comment type="catalytic activity">
    <reaction evidence="9 12">
        <text>[(1-&gt;4)-alpha-D-galacturonosyl methyl ester](n) + n H2O = [(1-&gt;4)-alpha-D-galacturonosyl](n) + n methanol + n H(+)</text>
        <dbReference type="Rhea" id="RHEA:22380"/>
        <dbReference type="Rhea" id="RHEA-COMP:14570"/>
        <dbReference type="Rhea" id="RHEA-COMP:14573"/>
        <dbReference type="ChEBI" id="CHEBI:15377"/>
        <dbReference type="ChEBI" id="CHEBI:15378"/>
        <dbReference type="ChEBI" id="CHEBI:17790"/>
        <dbReference type="ChEBI" id="CHEBI:140522"/>
        <dbReference type="ChEBI" id="CHEBI:140523"/>
        <dbReference type="EC" id="3.1.1.11"/>
    </reaction>
</comment>
<keyword evidence="13" id="KW-0472">Membrane</keyword>
<dbReference type="PROSITE" id="PS00503">
    <property type="entry name" value="PECTINESTERASE_2"/>
    <property type="match status" value="1"/>
</dbReference>
<dbReference type="InterPro" id="IPR000070">
    <property type="entry name" value="Pectinesterase_cat"/>
</dbReference>
<dbReference type="EC" id="3.1.1.11" evidence="4 12"/>
<dbReference type="InterPro" id="IPR006501">
    <property type="entry name" value="Pectinesterase_inhib_dom"/>
</dbReference>
<name>A0AAV7FI15_ARIFI</name>
<evidence type="ECO:0000256" key="11">
    <source>
        <dbReference type="PROSITE-ProRule" id="PRU10040"/>
    </source>
</evidence>
<sequence>MGKGGDLGKKIILAGVSVMLVVAVVVAVVAVAQRHKSSDDDFPSEHNGDVSTSVKAVTTICAPTDHKESCEHVMNEAVKNNGGKTDPKELVKAAFQATLEELKSVFNMSTGLGQKESDPMTKMALSDCEDLMQSAIQELQASFSAVGDQELHTLSDRVDEIKNWLSAVLSYQQACMDGLPRPEVKSAISNGMVNATQLTSNALAIVSEVASILSAFNIPFNLNTNNGNKRRLLETEGGLHDMDEHGLPVWLSAADRKLLAYKDTQKLKPNVVVAQDGSGNFKTINDALKNIPKSRSGRYVIYVKAGIYREQVLIENEMENIFMYGDGPRKTVVTASKNYVDGTPTYQTATFAAEGNGFICKSMGFRNTAGPEKHQAVAVRVKSDMSAFYNCRMDAYQDTLYVQTHRQFYRNCIISGTVDFIFGDSAVVLQNCKLIVRKPMDNQQNIVTAQGRTDRREPTGIVIHNCRIVPETKLYASRFTTKTYLGRPWKEYSRTIIMESTIADFIQPDGYMPWDGDFALKTLYYAEYGNRGPGARTTRRVRWPGVKVISRREALTYTAGSFLGGKSWLPGTGAPFLLGLRA</sequence>
<keyword evidence="5 12" id="KW-0378">Hydrolase</keyword>
<dbReference type="SUPFAM" id="SSF101148">
    <property type="entry name" value="Plant invertase/pectin methylesterase inhibitor"/>
    <property type="match status" value="1"/>
</dbReference>
<evidence type="ECO:0000256" key="2">
    <source>
        <dbReference type="ARBA" id="ARBA00006027"/>
    </source>
</evidence>
<keyword evidence="6 12" id="KW-0063">Aspartyl esterase</keyword>
<keyword evidence="13" id="KW-1133">Transmembrane helix</keyword>
<evidence type="ECO:0000256" key="12">
    <source>
        <dbReference type="RuleBase" id="RU000589"/>
    </source>
</evidence>
<protein>
    <recommendedName>
        <fullName evidence="4 12">Pectinesterase</fullName>
        <ecNumber evidence="4 12">3.1.1.11</ecNumber>
    </recommendedName>
</protein>
<evidence type="ECO:0000256" key="9">
    <source>
        <dbReference type="ARBA" id="ARBA00047928"/>
    </source>
</evidence>
<dbReference type="SMART" id="SM00856">
    <property type="entry name" value="PMEI"/>
    <property type="match status" value="1"/>
</dbReference>
<proteinExistence type="inferred from homology"/>
<feature type="transmembrane region" description="Helical" evidence="13">
    <location>
        <begin position="12"/>
        <end position="32"/>
    </location>
</feature>
<dbReference type="EMBL" id="JAINDJ010000002">
    <property type="protein sequence ID" value="KAG9459948.1"/>
    <property type="molecule type" value="Genomic_DNA"/>
</dbReference>
<evidence type="ECO:0000256" key="6">
    <source>
        <dbReference type="ARBA" id="ARBA00023085"/>
    </source>
</evidence>
<reference evidence="15 16" key="1">
    <citation type="submission" date="2021-07" db="EMBL/GenBank/DDBJ databases">
        <title>The Aristolochia fimbriata genome: insights into angiosperm evolution, floral development and chemical biosynthesis.</title>
        <authorList>
            <person name="Jiao Y."/>
        </authorList>
    </citation>
    <scope>NUCLEOTIDE SEQUENCE [LARGE SCALE GENOMIC DNA]</scope>
    <source>
        <strain evidence="15">IBCAS-2021</strain>
        <tissue evidence="15">Leaf</tissue>
    </source>
</reference>
<dbReference type="SUPFAM" id="SSF51126">
    <property type="entry name" value="Pectin lyase-like"/>
    <property type="match status" value="1"/>
</dbReference>
<dbReference type="InterPro" id="IPR035513">
    <property type="entry name" value="Invertase/methylesterase_inhib"/>
</dbReference>
<feature type="domain" description="Pectinesterase inhibitor" evidence="14">
    <location>
        <begin position="52"/>
        <end position="205"/>
    </location>
</feature>
<dbReference type="Gene3D" id="1.20.140.40">
    <property type="entry name" value="Invertase/pectin methylesterase inhibitor family protein"/>
    <property type="match status" value="1"/>
</dbReference>
<evidence type="ECO:0000313" key="16">
    <source>
        <dbReference type="Proteomes" id="UP000825729"/>
    </source>
</evidence>
<comment type="similarity">
    <text evidence="2">In the N-terminal section; belongs to the PMEI family.</text>
</comment>
<dbReference type="InterPro" id="IPR011050">
    <property type="entry name" value="Pectin_lyase_fold/virulence"/>
</dbReference>
<keyword evidence="13" id="KW-0812">Transmembrane</keyword>
<dbReference type="GO" id="GO:0042545">
    <property type="term" value="P:cell wall modification"/>
    <property type="evidence" value="ECO:0007669"/>
    <property type="project" value="UniProtKB-UniRule"/>
</dbReference>
<evidence type="ECO:0000259" key="14">
    <source>
        <dbReference type="SMART" id="SM00856"/>
    </source>
</evidence>
<dbReference type="FunFam" id="1.20.140.40:FF:000001">
    <property type="entry name" value="Pectinesterase"/>
    <property type="match status" value="1"/>
</dbReference>
<dbReference type="GO" id="GO:0030599">
    <property type="term" value="F:pectinesterase activity"/>
    <property type="evidence" value="ECO:0007669"/>
    <property type="project" value="UniProtKB-UniRule"/>
</dbReference>
<evidence type="ECO:0000256" key="4">
    <source>
        <dbReference type="ARBA" id="ARBA00013229"/>
    </source>
</evidence>
<keyword evidence="7" id="KW-1015">Disulfide bond</keyword>